<gene>
    <name evidence="3" type="ORF">CB5_LOCUS27908</name>
</gene>
<protein>
    <submittedName>
        <fullName evidence="3">Uncharacterized protein</fullName>
    </submittedName>
</protein>
<sequence length="325" mass="35314">MRKSVLLLLILVSLFFFASLGHRAELCHYRKEGEAKLPAEVKEKSTSTESRPSAETPILEDEAFGPWLTARRRRRGARRESSTGVQNPNFSVDLPTKKTQNGGGVSLNQTGPMRFPQSRRQTPTVGSRLQSEDHRHKVSRAFNAPKNSMVDNSGAINDVDVTPSNEKETCLGFNDSNDARGKVAKDKVSCSPRKGAASTSVPGKKVAPPFICLGDNHENTSCGPSNLSLPYANKPNGKSSEGYKPSSISHMGAVQEVSKALQVQSEEEEESDSEEEDVGMDEDYSTDLVVGASIKRTESHLTGQDDDSSMELDQGSSKKGRTSEP</sequence>
<accession>A0A6V7QP39</accession>
<feature type="signal peptide" evidence="2">
    <location>
        <begin position="1"/>
        <end position="21"/>
    </location>
</feature>
<feature type="chain" id="PRO_5027637800" evidence="2">
    <location>
        <begin position="22"/>
        <end position="325"/>
    </location>
</feature>
<reference evidence="3" key="1">
    <citation type="submission" date="2020-07" db="EMBL/GenBank/DDBJ databases">
        <authorList>
            <person name="Lin J."/>
        </authorList>
    </citation>
    <scope>NUCLEOTIDE SEQUENCE</scope>
</reference>
<organism evidence="3">
    <name type="scientific">Ananas comosus var. bracteatus</name>
    <name type="common">red pineapple</name>
    <dbReference type="NCBI Taxonomy" id="296719"/>
    <lineage>
        <taxon>Eukaryota</taxon>
        <taxon>Viridiplantae</taxon>
        <taxon>Streptophyta</taxon>
        <taxon>Embryophyta</taxon>
        <taxon>Tracheophyta</taxon>
        <taxon>Spermatophyta</taxon>
        <taxon>Magnoliopsida</taxon>
        <taxon>Liliopsida</taxon>
        <taxon>Poales</taxon>
        <taxon>Bromeliaceae</taxon>
        <taxon>Bromelioideae</taxon>
        <taxon>Ananas</taxon>
    </lineage>
</organism>
<dbReference type="EMBL" id="LR862137">
    <property type="protein sequence ID" value="CAD1844697.1"/>
    <property type="molecule type" value="Genomic_DNA"/>
</dbReference>
<feature type="region of interest" description="Disordered" evidence="1">
    <location>
        <begin position="219"/>
        <end position="325"/>
    </location>
</feature>
<feature type="compositionally biased region" description="Polar residues" evidence="1">
    <location>
        <begin position="118"/>
        <end position="129"/>
    </location>
</feature>
<keyword evidence="2" id="KW-0732">Signal</keyword>
<evidence type="ECO:0000313" key="3">
    <source>
        <dbReference type="EMBL" id="CAD1844697.1"/>
    </source>
</evidence>
<evidence type="ECO:0000256" key="2">
    <source>
        <dbReference type="SAM" id="SignalP"/>
    </source>
</evidence>
<feature type="region of interest" description="Disordered" evidence="1">
    <location>
        <begin position="38"/>
        <end position="134"/>
    </location>
</feature>
<proteinExistence type="predicted"/>
<feature type="compositionally biased region" description="Acidic residues" evidence="1">
    <location>
        <begin position="265"/>
        <end position="285"/>
    </location>
</feature>
<feature type="compositionally biased region" description="Polar residues" evidence="1">
    <location>
        <begin position="219"/>
        <end position="228"/>
    </location>
</feature>
<evidence type="ECO:0000256" key="1">
    <source>
        <dbReference type="SAM" id="MobiDB-lite"/>
    </source>
</evidence>
<name>A0A6V7QP39_ANACO</name>
<dbReference type="AlphaFoldDB" id="A0A6V7QP39"/>